<reference evidence="1" key="2">
    <citation type="journal article" date="2015" name="Fish Shellfish Immunol.">
        <title>Early steps in the European eel (Anguilla anguilla)-Vibrio vulnificus interaction in the gills: Role of the RtxA13 toxin.</title>
        <authorList>
            <person name="Callol A."/>
            <person name="Pajuelo D."/>
            <person name="Ebbesson L."/>
            <person name="Teles M."/>
            <person name="MacKenzie S."/>
            <person name="Amaro C."/>
        </authorList>
    </citation>
    <scope>NUCLEOTIDE SEQUENCE</scope>
</reference>
<reference evidence="1" key="1">
    <citation type="submission" date="2014-11" db="EMBL/GenBank/DDBJ databases">
        <authorList>
            <person name="Amaro Gonzalez C."/>
        </authorList>
    </citation>
    <scope>NUCLEOTIDE SEQUENCE</scope>
</reference>
<dbReference type="EMBL" id="GBXM01068682">
    <property type="protein sequence ID" value="JAH39895.1"/>
    <property type="molecule type" value="Transcribed_RNA"/>
</dbReference>
<accession>A0A0E9SGV3</accession>
<organism evidence="1">
    <name type="scientific">Anguilla anguilla</name>
    <name type="common">European freshwater eel</name>
    <name type="synonym">Muraena anguilla</name>
    <dbReference type="NCBI Taxonomy" id="7936"/>
    <lineage>
        <taxon>Eukaryota</taxon>
        <taxon>Metazoa</taxon>
        <taxon>Chordata</taxon>
        <taxon>Craniata</taxon>
        <taxon>Vertebrata</taxon>
        <taxon>Euteleostomi</taxon>
        <taxon>Actinopterygii</taxon>
        <taxon>Neopterygii</taxon>
        <taxon>Teleostei</taxon>
        <taxon>Anguilliformes</taxon>
        <taxon>Anguillidae</taxon>
        <taxon>Anguilla</taxon>
    </lineage>
</organism>
<sequence>MIGMYSTDLGEWRQMRALVQIPTTFHCFSDHHTLCYQPDELCSHCVEAVQLHVQA</sequence>
<evidence type="ECO:0000313" key="1">
    <source>
        <dbReference type="EMBL" id="JAH39895.1"/>
    </source>
</evidence>
<proteinExistence type="predicted"/>
<protein>
    <submittedName>
        <fullName evidence="1">Uncharacterized protein</fullName>
    </submittedName>
</protein>
<dbReference type="AlphaFoldDB" id="A0A0E9SGV3"/>
<name>A0A0E9SGV3_ANGAN</name>